<dbReference type="InterPro" id="IPR001959">
    <property type="entry name" value="Transposase"/>
</dbReference>
<dbReference type="Pfam" id="PF07282">
    <property type="entry name" value="Cas12f1-like_TNB"/>
    <property type="match status" value="1"/>
</dbReference>
<keyword evidence="4" id="KW-0862">Zinc</keyword>
<evidence type="ECO:0000256" key="2">
    <source>
        <dbReference type="ARBA" id="ARBA00022578"/>
    </source>
</evidence>
<keyword evidence="2" id="KW-0815">Transposition</keyword>
<dbReference type="EMBL" id="AZFH01000052">
    <property type="protein sequence ID" value="KRL80652.1"/>
    <property type="molecule type" value="Genomic_DNA"/>
</dbReference>
<evidence type="ECO:0000256" key="6">
    <source>
        <dbReference type="ARBA" id="ARBA00023172"/>
    </source>
</evidence>
<dbReference type="AlphaFoldDB" id="A0A0R1THC1"/>
<feature type="domain" description="Transposase putative helix-turn-helix" evidence="9">
    <location>
        <begin position="2"/>
        <end position="43"/>
    </location>
</feature>
<protein>
    <submittedName>
        <fullName evidence="10">Transposase</fullName>
    </submittedName>
</protein>
<dbReference type="STRING" id="1423740.FC36_GL002108"/>
<evidence type="ECO:0000313" key="10">
    <source>
        <dbReference type="EMBL" id="KRL80652.1"/>
    </source>
</evidence>
<evidence type="ECO:0000256" key="3">
    <source>
        <dbReference type="ARBA" id="ARBA00022723"/>
    </source>
</evidence>
<keyword evidence="3" id="KW-0479">Metal-binding</keyword>
<accession>A0A0R1THC1</accession>
<keyword evidence="5" id="KW-0238">DNA-binding</keyword>
<dbReference type="OrthoDB" id="56768at2"/>
<dbReference type="Proteomes" id="UP000051048">
    <property type="component" value="Unassembled WGS sequence"/>
</dbReference>
<evidence type="ECO:0000259" key="7">
    <source>
        <dbReference type="Pfam" id="PF01385"/>
    </source>
</evidence>
<organism evidence="10 11">
    <name type="scientific">Ligilactobacillus equi DSM 15833 = JCM 10991</name>
    <dbReference type="NCBI Taxonomy" id="1423740"/>
    <lineage>
        <taxon>Bacteria</taxon>
        <taxon>Bacillati</taxon>
        <taxon>Bacillota</taxon>
        <taxon>Bacilli</taxon>
        <taxon>Lactobacillales</taxon>
        <taxon>Lactobacillaceae</taxon>
        <taxon>Ligilactobacillus</taxon>
    </lineage>
</organism>
<reference evidence="10 11" key="1">
    <citation type="journal article" date="2015" name="Genome Announc.">
        <title>Expanding the biotechnology potential of lactobacilli through comparative genomics of 213 strains and associated genera.</title>
        <authorList>
            <person name="Sun Z."/>
            <person name="Harris H.M."/>
            <person name="McCann A."/>
            <person name="Guo C."/>
            <person name="Argimon S."/>
            <person name="Zhang W."/>
            <person name="Yang X."/>
            <person name="Jeffery I.B."/>
            <person name="Cooney J.C."/>
            <person name="Kagawa T.F."/>
            <person name="Liu W."/>
            <person name="Song Y."/>
            <person name="Salvetti E."/>
            <person name="Wrobel A."/>
            <person name="Rasinkangas P."/>
            <person name="Parkhill J."/>
            <person name="Rea M.C."/>
            <person name="O'Sullivan O."/>
            <person name="Ritari J."/>
            <person name="Douillard F.P."/>
            <person name="Paul Ross R."/>
            <person name="Yang R."/>
            <person name="Briner A.E."/>
            <person name="Felis G.E."/>
            <person name="de Vos W.M."/>
            <person name="Barrangou R."/>
            <person name="Klaenhammer T.R."/>
            <person name="Caufield P.W."/>
            <person name="Cui Y."/>
            <person name="Zhang H."/>
            <person name="O'Toole P.W."/>
        </authorList>
    </citation>
    <scope>NUCLEOTIDE SEQUENCE [LARGE SCALE GENOMIC DNA]</scope>
    <source>
        <strain evidence="10 11">DSM 15833</strain>
    </source>
</reference>
<evidence type="ECO:0000256" key="4">
    <source>
        <dbReference type="ARBA" id="ARBA00022833"/>
    </source>
</evidence>
<dbReference type="Pfam" id="PF12323">
    <property type="entry name" value="HTH_OrfB_IS605"/>
    <property type="match status" value="1"/>
</dbReference>
<dbReference type="NCBIfam" id="TIGR01766">
    <property type="entry name" value="IS200/IS605 family accessory protein TnpB-like domain"/>
    <property type="match status" value="1"/>
</dbReference>
<dbReference type="InterPro" id="IPR010095">
    <property type="entry name" value="Cas12f1-like_TNB"/>
</dbReference>
<comment type="caution">
    <text evidence="10">The sequence shown here is derived from an EMBL/GenBank/DDBJ whole genome shotgun (WGS) entry which is preliminary data.</text>
</comment>
<dbReference type="GO" id="GO:0003677">
    <property type="term" value="F:DNA binding"/>
    <property type="evidence" value="ECO:0007669"/>
    <property type="project" value="UniProtKB-KW"/>
</dbReference>
<evidence type="ECO:0000259" key="8">
    <source>
        <dbReference type="Pfam" id="PF07282"/>
    </source>
</evidence>
<keyword evidence="6" id="KW-0233">DNA recombination</keyword>
<feature type="domain" description="Probable transposase IS891/IS1136/IS1341" evidence="7">
    <location>
        <begin position="211"/>
        <end position="327"/>
    </location>
</feature>
<evidence type="ECO:0000256" key="1">
    <source>
        <dbReference type="ARBA" id="ARBA00008761"/>
    </source>
</evidence>
<dbReference type="InterPro" id="IPR021027">
    <property type="entry name" value="Transposase_put_HTH"/>
</dbReference>
<dbReference type="GO" id="GO:0006310">
    <property type="term" value="P:DNA recombination"/>
    <property type="evidence" value="ECO:0007669"/>
    <property type="project" value="UniProtKB-KW"/>
</dbReference>
<dbReference type="GO" id="GO:0032196">
    <property type="term" value="P:transposition"/>
    <property type="evidence" value="ECO:0007669"/>
    <property type="project" value="UniProtKB-KW"/>
</dbReference>
<dbReference type="RefSeq" id="WP_035188461.1">
    <property type="nucleotide sequence ID" value="NZ_AZFH01000052.1"/>
</dbReference>
<evidence type="ECO:0000313" key="11">
    <source>
        <dbReference type="Proteomes" id="UP000051048"/>
    </source>
</evidence>
<gene>
    <name evidence="10" type="ORF">FC36_GL002108</name>
</gene>
<dbReference type="NCBIfam" id="NF040570">
    <property type="entry name" value="guided_TnpB"/>
    <property type="match status" value="1"/>
</dbReference>
<comment type="similarity">
    <text evidence="1">In the C-terminal section; belongs to the transposase 35 family.</text>
</comment>
<dbReference type="GO" id="GO:0046872">
    <property type="term" value="F:metal ion binding"/>
    <property type="evidence" value="ECO:0007669"/>
    <property type="project" value="UniProtKB-KW"/>
</dbReference>
<sequence>MVVRTQKVRLYPSPQMQQVLDDLCDYRRYCWNQGLALWQDLYFNRQVMFSDELKQKLQLYAKELRKPKAKRKSIDFTSKEANLLELCPSPSAQNVRNIMVNEKQDWQDKLSARCLQLAISDLGKAWANFFNKAQPDWGMPKFKSKKAPRQGFKTDRAQIIENKLLLDRPHYADISKKDWQPVKFKGAKTLNGKLGVVSVYRENGKYYASLPFKIEVQEKGKTGKKTAVDVNVGHLNYTEGVIDTLPQRLEKLYLRIKHYQRLLARKRNANGKLATQSNNYVKTRAKLQRDYRKVANIQHDLMHKFTTKLVGQYDTIVIEDLNVKGMQMSHVASKGLQRSMFGLFKQVLSYKCDWYGKELILADRFYPSTQRCSHCGHVKTGEDKITLVGNKKHGTKHNEYICYECNFVCDRDVNAVMNLLALAQ</sequence>
<proteinExistence type="inferred from homology"/>
<name>A0A0R1THC1_9LACO</name>
<evidence type="ECO:0000256" key="5">
    <source>
        <dbReference type="ARBA" id="ARBA00023125"/>
    </source>
</evidence>
<dbReference type="Pfam" id="PF01385">
    <property type="entry name" value="OrfB_IS605"/>
    <property type="match status" value="1"/>
</dbReference>
<evidence type="ECO:0000259" key="9">
    <source>
        <dbReference type="Pfam" id="PF12323"/>
    </source>
</evidence>
<dbReference type="PATRIC" id="fig|1423740.3.peg.2289"/>
<feature type="domain" description="Cas12f1-like TNB" evidence="8">
    <location>
        <begin position="341"/>
        <end position="419"/>
    </location>
</feature>